<dbReference type="AlphaFoldDB" id="A0A2H0XFN5"/>
<keyword evidence="7" id="KW-0573">Peptidoglycan synthesis</keyword>
<dbReference type="GO" id="GO:0005737">
    <property type="term" value="C:cytoplasm"/>
    <property type="evidence" value="ECO:0007669"/>
    <property type="project" value="UniProtKB-SubCell"/>
</dbReference>
<evidence type="ECO:0000256" key="7">
    <source>
        <dbReference type="ARBA" id="ARBA00022984"/>
    </source>
</evidence>
<dbReference type="PANTHER" id="PTHR43783:SF1">
    <property type="entry name" value="UDP-N-ACETYLGLUCOSAMINE 1-CARBOXYVINYLTRANSFERASE"/>
    <property type="match status" value="1"/>
</dbReference>
<comment type="pathway">
    <text evidence="2">Cell wall biogenesis; peptidoglycan biosynthesis.</text>
</comment>
<dbReference type="Proteomes" id="UP000230340">
    <property type="component" value="Unassembled WGS sequence"/>
</dbReference>
<dbReference type="Gene3D" id="3.65.10.10">
    <property type="entry name" value="Enolpyruvate transferase domain"/>
    <property type="match status" value="2"/>
</dbReference>
<evidence type="ECO:0000256" key="13">
    <source>
        <dbReference type="ARBA" id="ARBA00042443"/>
    </source>
</evidence>
<comment type="catalytic activity">
    <reaction evidence="15">
        <text>phosphoenolpyruvate + UDP-N-acetyl-alpha-D-glucosamine = UDP-N-acetyl-3-O-(1-carboxyvinyl)-alpha-D-glucosamine + phosphate</text>
        <dbReference type="Rhea" id="RHEA:18681"/>
        <dbReference type="ChEBI" id="CHEBI:43474"/>
        <dbReference type="ChEBI" id="CHEBI:57705"/>
        <dbReference type="ChEBI" id="CHEBI:58702"/>
        <dbReference type="ChEBI" id="CHEBI:68483"/>
        <dbReference type="EC" id="2.5.1.7"/>
    </reaction>
</comment>
<dbReference type="GO" id="GO:0009252">
    <property type="term" value="P:peptidoglycan biosynthetic process"/>
    <property type="evidence" value="ECO:0007669"/>
    <property type="project" value="UniProtKB-KW"/>
</dbReference>
<evidence type="ECO:0000259" key="16">
    <source>
        <dbReference type="Pfam" id="PF00275"/>
    </source>
</evidence>
<organism evidence="17 18">
    <name type="scientific">candidate division WWE3 bacterium CG08_land_8_20_14_0_20_40_13</name>
    <dbReference type="NCBI Taxonomy" id="1975084"/>
    <lineage>
        <taxon>Bacteria</taxon>
        <taxon>Katanobacteria</taxon>
    </lineage>
</organism>
<keyword evidence="5" id="KW-0808">Transferase</keyword>
<keyword evidence="3" id="KW-0963">Cytoplasm</keyword>
<protein>
    <recommendedName>
        <fullName evidence="12">UDP-N-acetylglucosamine 1-carboxyvinyltransferase</fullName>
        <ecNumber evidence="11">2.5.1.7</ecNumber>
    </recommendedName>
    <alternativeName>
        <fullName evidence="13">Enoylpyruvate transferase</fullName>
    </alternativeName>
    <alternativeName>
        <fullName evidence="14">UDP-N-acetylglucosamine enolpyruvyl transferase</fullName>
    </alternativeName>
</protein>
<dbReference type="SUPFAM" id="SSF55205">
    <property type="entry name" value="EPT/RTPC-like"/>
    <property type="match status" value="1"/>
</dbReference>
<dbReference type="GO" id="GO:0008360">
    <property type="term" value="P:regulation of cell shape"/>
    <property type="evidence" value="ECO:0007669"/>
    <property type="project" value="UniProtKB-KW"/>
</dbReference>
<evidence type="ECO:0000256" key="6">
    <source>
        <dbReference type="ARBA" id="ARBA00022960"/>
    </source>
</evidence>
<evidence type="ECO:0000256" key="4">
    <source>
        <dbReference type="ARBA" id="ARBA00022618"/>
    </source>
</evidence>
<evidence type="ECO:0000256" key="9">
    <source>
        <dbReference type="ARBA" id="ARBA00023316"/>
    </source>
</evidence>
<accession>A0A2H0XFN5</accession>
<dbReference type="EC" id="2.5.1.7" evidence="11"/>
<evidence type="ECO:0000313" key="18">
    <source>
        <dbReference type="Proteomes" id="UP000230340"/>
    </source>
</evidence>
<name>A0A2H0XFN5_UNCKA</name>
<comment type="caution">
    <text evidence="17">The sequence shown here is derived from an EMBL/GenBank/DDBJ whole genome shotgun (WGS) entry which is preliminary data.</text>
</comment>
<evidence type="ECO:0000256" key="2">
    <source>
        <dbReference type="ARBA" id="ARBA00004752"/>
    </source>
</evidence>
<evidence type="ECO:0000256" key="8">
    <source>
        <dbReference type="ARBA" id="ARBA00023306"/>
    </source>
</evidence>
<dbReference type="NCBIfam" id="NF006873">
    <property type="entry name" value="PRK09369.1"/>
    <property type="match status" value="1"/>
</dbReference>
<dbReference type="InterPro" id="IPR013792">
    <property type="entry name" value="RNA3'P_cycl/enolpyr_Trfase_a/b"/>
</dbReference>
<dbReference type="GO" id="GO:0071555">
    <property type="term" value="P:cell wall organization"/>
    <property type="evidence" value="ECO:0007669"/>
    <property type="project" value="UniProtKB-KW"/>
</dbReference>
<feature type="domain" description="Enolpyruvate transferase" evidence="16">
    <location>
        <begin position="12"/>
        <end position="425"/>
    </location>
</feature>
<keyword evidence="9" id="KW-0961">Cell wall biogenesis/degradation</keyword>
<evidence type="ECO:0000256" key="12">
    <source>
        <dbReference type="ARBA" id="ARBA00039754"/>
    </source>
</evidence>
<keyword evidence="4" id="KW-0132">Cell division</keyword>
<dbReference type="InterPro" id="IPR001986">
    <property type="entry name" value="Enolpyruvate_Tfrase_dom"/>
</dbReference>
<evidence type="ECO:0000256" key="11">
    <source>
        <dbReference type="ARBA" id="ARBA00039108"/>
    </source>
</evidence>
<reference evidence="18" key="1">
    <citation type="submission" date="2017-09" db="EMBL/GenBank/DDBJ databases">
        <title>Depth-based differentiation of microbial function through sediment-hosted aquifers and enrichment of novel symbionts in the deep terrestrial subsurface.</title>
        <authorList>
            <person name="Probst A.J."/>
            <person name="Ladd B."/>
            <person name="Jarett J.K."/>
            <person name="Geller-Mcgrath D.E."/>
            <person name="Sieber C.M.K."/>
            <person name="Emerson J.B."/>
            <person name="Anantharaman K."/>
            <person name="Thomas B.C."/>
            <person name="Malmstrom R."/>
            <person name="Stieglmeier M."/>
            <person name="Klingl A."/>
            <person name="Woyke T."/>
            <person name="Ryan C.M."/>
            <person name="Banfield J.F."/>
        </authorList>
    </citation>
    <scope>NUCLEOTIDE SEQUENCE [LARGE SCALE GENOMIC DNA]</scope>
</reference>
<sequence>MDSTSQTAIVCGGNPLFGVVTPIPNKNFIVAALPASILTDKDVTYKNVPRSTDVLMILEMITLLGGVCTWLGDSSVTVNCSKVNSYTVDKVLGNKIRASLLFVGPLLARFGKAKIPVPGGCVLGRRSISAHIDVFSKLGIKIDVQNDFATFTRPKKIIKNIKIWQNEASPTATENFELYCAGTSGEFQLTDAACEPHAGDLLDLLLAMGAKISGRGSNKITVGGGNLKGATFTSSPDFVDIGGFIVAAAVTKGKITIKGGNIPYVAGMIDWFTKFGIKITAINKDLIVDGVCELKIDLVNSGFPMAGENLPKFIPRPWPGFPVDVLPPIVTLACKTSGNLLVNNWMYETGMEYCHALNTMGAKIRILDSQKVIVSGPCKFTGGEVTTPDVIQACKTIFLASLADTATTTIHGFNILKRRYPDIVSTYKNLGAEIKIL</sequence>
<comment type="subcellular location">
    <subcellularLocation>
        <location evidence="1">Cytoplasm</location>
    </subcellularLocation>
</comment>
<gene>
    <name evidence="17" type="ORF">COT49_02570</name>
</gene>
<keyword evidence="8" id="KW-0131">Cell cycle</keyword>
<dbReference type="InterPro" id="IPR036968">
    <property type="entry name" value="Enolpyruvate_Tfrase_sf"/>
</dbReference>
<evidence type="ECO:0000256" key="10">
    <source>
        <dbReference type="ARBA" id="ARBA00038367"/>
    </source>
</evidence>
<dbReference type="GO" id="GO:0051301">
    <property type="term" value="P:cell division"/>
    <property type="evidence" value="ECO:0007669"/>
    <property type="project" value="UniProtKB-KW"/>
</dbReference>
<evidence type="ECO:0000256" key="3">
    <source>
        <dbReference type="ARBA" id="ARBA00022490"/>
    </source>
</evidence>
<dbReference type="GO" id="GO:0008760">
    <property type="term" value="F:UDP-N-acetylglucosamine 1-carboxyvinyltransferase activity"/>
    <property type="evidence" value="ECO:0007669"/>
    <property type="project" value="UniProtKB-EC"/>
</dbReference>
<dbReference type="EMBL" id="PEYT01000023">
    <property type="protein sequence ID" value="PIS22949.1"/>
    <property type="molecule type" value="Genomic_DNA"/>
</dbReference>
<dbReference type="Pfam" id="PF00275">
    <property type="entry name" value="EPSP_synthase"/>
    <property type="match status" value="1"/>
</dbReference>
<comment type="similarity">
    <text evidence="10">Belongs to the EPSP synthase family. MurA subfamily.</text>
</comment>
<evidence type="ECO:0000256" key="15">
    <source>
        <dbReference type="ARBA" id="ARBA00047527"/>
    </source>
</evidence>
<evidence type="ECO:0000313" key="17">
    <source>
        <dbReference type="EMBL" id="PIS22949.1"/>
    </source>
</evidence>
<dbReference type="InterPro" id="IPR050068">
    <property type="entry name" value="MurA_subfamily"/>
</dbReference>
<keyword evidence="6" id="KW-0133">Cell shape</keyword>
<evidence type="ECO:0000256" key="1">
    <source>
        <dbReference type="ARBA" id="ARBA00004496"/>
    </source>
</evidence>
<dbReference type="PANTHER" id="PTHR43783">
    <property type="entry name" value="UDP-N-ACETYLGLUCOSAMINE 1-CARBOXYVINYLTRANSFERASE"/>
    <property type="match status" value="1"/>
</dbReference>
<evidence type="ECO:0000256" key="5">
    <source>
        <dbReference type="ARBA" id="ARBA00022679"/>
    </source>
</evidence>
<evidence type="ECO:0000256" key="14">
    <source>
        <dbReference type="ARBA" id="ARBA00042842"/>
    </source>
</evidence>
<proteinExistence type="inferred from homology"/>